<feature type="domain" description="Bacterial type II secretion system protein E" evidence="2">
    <location>
        <begin position="65"/>
        <end position="341"/>
    </location>
</feature>
<proteinExistence type="inferred from homology"/>
<dbReference type="RefSeq" id="WP_189013902.1">
    <property type="nucleotide sequence ID" value="NZ_BMHE01000019.1"/>
</dbReference>
<reference evidence="4" key="1">
    <citation type="journal article" date="2019" name="Int. J. Syst. Evol. Microbiol.">
        <title>The Global Catalogue of Microorganisms (GCM) 10K type strain sequencing project: providing services to taxonomists for standard genome sequencing and annotation.</title>
        <authorList>
            <consortium name="The Broad Institute Genomics Platform"/>
            <consortium name="The Broad Institute Genome Sequencing Center for Infectious Disease"/>
            <person name="Wu L."/>
            <person name="Ma J."/>
        </authorList>
    </citation>
    <scope>NUCLEOTIDE SEQUENCE [LARGE SCALE GENOMIC DNA]</scope>
    <source>
        <strain evidence="4">CGMCC 1.15043</strain>
    </source>
</reference>
<dbReference type="PANTHER" id="PTHR30486:SF15">
    <property type="entry name" value="TYPE II_IV SECRETION SYSTEM ATPASE"/>
    <property type="match status" value="1"/>
</dbReference>
<dbReference type="Pfam" id="PF00437">
    <property type="entry name" value="T2SSE"/>
    <property type="match status" value="1"/>
</dbReference>
<keyword evidence="4" id="KW-1185">Reference proteome</keyword>
<comment type="similarity">
    <text evidence="1">Belongs to the GSP E family.</text>
</comment>
<name>A0ABQ1EUL9_9BACL</name>
<dbReference type="SUPFAM" id="SSF52540">
    <property type="entry name" value="P-loop containing nucleoside triphosphate hydrolases"/>
    <property type="match status" value="1"/>
</dbReference>
<accession>A0ABQ1EUL9</accession>
<sequence>MNQEVFLALKQEVKERLDLSSTVSDAKLVELIEDSVFSAAVKISWTSNEMQLAVKRIFDSFRGLDVLQPLVDDPSVTEIMVNGHKNIFFERKGAVERYPVVLESEEKLEDLIQMIVSKVNRIVNQSTPIVDARLQNGSRVNIVLPPASLSGPTLTIRKFPEKPLLMEDLIQMGSISQEAASVLQVLVESGYNIFVGGGTGSGKTTFLNALSAWIPSHERIITIEDSAELQILTVPNLVRMETRNANTEGKGEITIRDLIRSSLRMRPNRIIVGEVRGAEALDMLAAMNTGHDGSLSSGHSNTSLDMLSRLETMVLSSAPLPVEVIRKQIASALDILVHISRIRDRSRRVTEIHEVLGLANGEIQLHPLFLFEEKGETSDGKVVGELVFTGNKLTNRHKTQMAGKKLPEWITYQNESKSI</sequence>
<dbReference type="EMBL" id="BMHE01000019">
    <property type="protein sequence ID" value="GFZ88134.1"/>
    <property type="molecule type" value="Genomic_DNA"/>
</dbReference>
<evidence type="ECO:0000259" key="2">
    <source>
        <dbReference type="Pfam" id="PF00437"/>
    </source>
</evidence>
<dbReference type="Gene3D" id="3.40.50.300">
    <property type="entry name" value="P-loop containing nucleotide triphosphate hydrolases"/>
    <property type="match status" value="1"/>
</dbReference>
<evidence type="ECO:0000313" key="3">
    <source>
        <dbReference type="EMBL" id="GFZ88134.1"/>
    </source>
</evidence>
<dbReference type="Proteomes" id="UP000615455">
    <property type="component" value="Unassembled WGS sequence"/>
</dbReference>
<dbReference type="InterPro" id="IPR001482">
    <property type="entry name" value="T2SS/T4SS_dom"/>
</dbReference>
<dbReference type="Gene3D" id="3.30.450.380">
    <property type="match status" value="1"/>
</dbReference>
<organism evidence="3 4">
    <name type="scientific">Paenibacillus marchantiophytorum</name>
    <dbReference type="NCBI Taxonomy" id="1619310"/>
    <lineage>
        <taxon>Bacteria</taxon>
        <taxon>Bacillati</taxon>
        <taxon>Bacillota</taxon>
        <taxon>Bacilli</taxon>
        <taxon>Bacillales</taxon>
        <taxon>Paenibacillaceae</taxon>
        <taxon>Paenibacillus</taxon>
    </lineage>
</organism>
<dbReference type="PANTHER" id="PTHR30486">
    <property type="entry name" value="TWITCHING MOTILITY PROTEIN PILT"/>
    <property type="match status" value="1"/>
</dbReference>
<comment type="caution">
    <text evidence="3">The sequence shown here is derived from an EMBL/GenBank/DDBJ whole genome shotgun (WGS) entry which is preliminary data.</text>
</comment>
<protein>
    <submittedName>
        <fullName evidence="3">Pilus assembly protein CpaF</fullName>
    </submittedName>
</protein>
<dbReference type="InterPro" id="IPR050921">
    <property type="entry name" value="T4SS_GSP_E_ATPase"/>
</dbReference>
<evidence type="ECO:0000313" key="4">
    <source>
        <dbReference type="Proteomes" id="UP000615455"/>
    </source>
</evidence>
<evidence type="ECO:0000256" key="1">
    <source>
        <dbReference type="ARBA" id="ARBA00006611"/>
    </source>
</evidence>
<gene>
    <name evidence="3" type="ORF">GCM10008018_37830</name>
</gene>
<dbReference type="CDD" id="cd01130">
    <property type="entry name" value="VirB11-like_ATPase"/>
    <property type="match status" value="1"/>
</dbReference>
<dbReference type="InterPro" id="IPR027417">
    <property type="entry name" value="P-loop_NTPase"/>
</dbReference>